<accession>A0A8H7QGH8</accession>
<reference evidence="10" key="1">
    <citation type="submission" date="2020-12" db="EMBL/GenBank/DDBJ databases">
        <title>Metabolic potential, ecology and presence of endohyphal bacteria is reflected in genomic diversity of Mucoromycotina.</title>
        <authorList>
            <person name="Muszewska A."/>
            <person name="Okrasinska A."/>
            <person name="Steczkiewicz K."/>
            <person name="Drgas O."/>
            <person name="Orlowska M."/>
            <person name="Perlinska-Lenart U."/>
            <person name="Aleksandrzak-Piekarczyk T."/>
            <person name="Szatraj K."/>
            <person name="Zielenkiewicz U."/>
            <person name="Pilsyk S."/>
            <person name="Malc E."/>
            <person name="Mieczkowski P."/>
            <person name="Kruszewska J.S."/>
            <person name="Biernat P."/>
            <person name="Pawlowska J."/>
        </authorList>
    </citation>
    <scope>NUCLEOTIDE SEQUENCE</scope>
    <source>
        <strain evidence="10">WA0000017839</strain>
    </source>
</reference>
<dbReference type="GO" id="GO:0016787">
    <property type="term" value="F:hydrolase activity"/>
    <property type="evidence" value="ECO:0007669"/>
    <property type="project" value="UniProtKB-KW"/>
</dbReference>
<dbReference type="Proteomes" id="UP000603453">
    <property type="component" value="Unassembled WGS sequence"/>
</dbReference>
<comment type="caution">
    <text evidence="10">The sequence shown here is derived from an EMBL/GenBank/DDBJ whole genome shotgun (WGS) entry which is preliminary data.</text>
</comment>
<evidence type="ECO:0000256" key="5">
    <source>
        <dbReference type="ARBA" id="ARBA00022723"/>
    </source>
</evidence>
<dbReference type="InterPro" id="IPR045249">
    <property type="entry name" value="HARBI1-like"/>
</dbReference>
<keyword evidence="11" id="KW-1185">Reference proteome</keyword>
<evidence type="ECO:0000256" key="6">
    <source>
        <dbReference type="ARBA" id="ARBA00022801"/>
    </source>
</evidence>
<evidence type="ECO:0000256" key="1">
    <source>
        <dbReference type="ARBA" id="ARBA00001968"/>
    </source>
</evidence>
<comment type="similarity">
    <text evidence="3">Belongs to the HARBI1 family.</text>
</comment>
<evidence type="ECO:0000259" key="9">
    <source>
        <dbReference type="Pfam" id="PF13359"/>
    </source>
</evidence>
<dbReference type="GO" id="GO:0005634">
    <property type="term" value="C:nucleus"/>
    <property type="evidence" value="ECO:0007669"/>
    <property type="project" value="UniProtKB-SubCell"/>
</dbReference>
<feature type="domain" description="DDE Tnp4" evidence="9">
    <location>
        <begin position="246"/>
        <end position="405"/>
    </location>
</feature>
<dbReference type="AlphaFoldDB" id="A0A8H7QGH8"/>
<gene>
    <name evidence="10" type="ORF">INT47_006633</name>
</gene>
<keyword evidence="7" id="KW-0539">Nucleus</keyword>
<dbReference type="GO" id="GO:0004518">
    <property type="term" value="F:nuclease activity"/>
    <property type="evidence" value="ECO:0007669"/>
    <property type="project" value="UniProtKB-KW"/>
</dbReference>
<dbReference type="PANTHER" id="PTHR22930:SF85">
    <property type="entry name" value="GH03217P-RELATED"/>
    <property type="match status" value="1"/>
</dbReference>
<dbReference type="Pfam" id="PF13359">
    <property type="entry name" value="DDE_Tnp_4"/>
    <property type="match status" value="1"/>
</dbReference>
<evidence type="ECO:0000256" key="7">
    <source>
        <dbReference type="ARBA" id="ARBA00023242"/>
    </source>
</evidence>
<dbReference type="OrthoDB" id="2282012at2759"/>
<sequence length="483" mass="55291">MMTPQQIAFIVSQLQLLIVRINEESESLEEDRMDILNSSRQRLVENMTTLHSSRKLYQAERLQYDFIASNYRNQYGVSINNLPIFMMGEHVERTRTVINADGRSESRRYHFWRLEHPFLNDNDENQVSSYRANYRMGKRAFEHLVNELSAHEEFNLVAPNTIPIYIQVATALFRLANCHIGYRQAYMLLGVSSGSYNNFTTRTLKAIKDQLGHLLTWPSEPARANAIAVGFGSNTGDRLNGVIGAVDGKNFIIHQPSPPTVGAMFRDRKNNYSVKLTAVCDSVLRFTYIKVGDSGRTHDAAAFRSSDIASKILRHPDNHFPDNTFMIGDSAYPLGPNLITPFPESQCVLDSRKRTFNRVHSSTRMAIERAFGVLVARWRFTSKYIYMLDQLKINEVITGCCILHNMCIDLGDTGFTDTVHVEDRSAAVPEDEEAPDVGGSSRRVTIFEELMRRRSRRGTARGGRRATTTRRRRRRTRLRNRNR</sequence>
<evidence type="ECO:0000256" key="2">
    <source>
        <dbReference type="ARBA" id="ARBA00004123"/>
    </source>
</evidence>
<dbReference type="InterPro" id="IPR027806">
    <property type="entry name" value="HARBI1_dom"/>
</dbReference>
<dbReference type="GO" id="GO:0046872">
    <property type="term" value="F:metal ion binding"/>
    <property type="evidence" value="ECO:0007669"/>
    <property type="project" value="UniProtKB-KW"/>
</dbReference>
<evidence type="ECO:0000256" key="8">
    <source>
        <dbReference type="SAM" id="MobiDB-lite"/>
    </source>
</evidence>
<comment type="cofactor">
    <cofactor evidence="1">
        <name>a divalent metal cation</name>
        <dbReference type="ChEBI" id="CHEBI:60240"/>
    </cofactor>
</comment>
<evidence type="ECO:0000313" key="11">
    <source>
        <dbReference type="Proteomes" id="UP000603453"/>
    </source>
</evidence>
<organism evidence="10 11">
    <name type="scientific">Mucor saturninus</name>
    <dbReference type="NCBI Taxonomy" id="64648"/>
    <lineage>
        <taxon>Eukaryota</taxon>
        <taxon>Fungi</taxon>
        <taxon>Fungi incertae sedis</taxon>
        <taxon>Mucoromycota</taxon>
        <taxon>Mucoromycotina</taxon>
        <taxon>Mucoromycetes</taxon>
        <taxon>Mucorales</taxon>
        <taxon>Mucorineae</taxon>
        <taxon>Mucoraceae</taxon>
        <taxon>Mucor</taxon>
    </lineage>
</organism>
<protein>
    <recommendedName>
        <fullName evidence="9">DDE Tnp4 domain-containing protein</fullName>
    </recommendedName>
</protein>
<proteinExistence type="inferred from homology"/>
<keyword evidence="6" id="KW-0378">Hydrolase</keyword>
<comment type="subcellular location">
    <subcellularLocation>
        <location evidence="2">Nucleus</location>
    </subcellularLocation>
</comment>
<keyword evidence="4" id="KW-0540">Nuclease</keyword>
<dbReference type="EMBL" id="JAEPRD010000329">
    <property type="protein sequence ID" value="KAG2191996.1"/>
    <property type="molecule type" value="Genomic_DNA"/>
</dbReference>
<evidence type="ECO:0000313" key="10">
    <source>
        <dbReference type="EMBL" id="KAG2191996.1"/>
    </source>
</evidence>
<evidence type="ECO:0000256" key="4">
    <source>
        <dbReference type="ARBA" id="ARBA00022722"/>
    </source>
</evidence>
<dbReference type="PANTHER" id="PTHR22930">
    <property type="match status" value="1"/>
</dbReference>
<name>A0A8H7QGH8_9FUNG</name>
<keyword evidence="5" id="KW-0479">Metal-binding</keyword>
<evidence type="ECO:0000256" key="3">
    <source>
        <dbReference type="ARBA" id="ARBA00006958"/>
    </source>
</evidence>
<feature type="region of interest" description="Disordered" evidence="8">
    <location>
        <begin position="454"/>
        <end position="483"/>
    </location>
</feature>